<dbReference type="Proteomes" id="UP000308652">
    <property type="component" value="Unassembled WGS sequence"/>
</dbReference>
<feature type="region of interest" description="Disordered" evidence="1">
    <location>
        <begin position="272"/>
        <end position="295"/>
    </location>
</feature>
<keyword evidence="3" id="KW-1185">Reference proteome</keyword>
<sequence>MDASSRQDLSPKRQRRVSHPADSSSPSNAISLSHVSVSGSELDDFSGEKERGKRKQRAFLTKNSRVSDPHPFTISSDTLIPDPDITETPPCPSSSHLPRSFSSASKSTPKSAPSSLKRSSSTTNLYPSHRAKKLRRPALLSSRSRATSTSQPFDTSAQFRLYVRQSPPHAPTTFLDSFSLKDMDPGPRVIKQGVETTGAGSGGYDATEAKFRDIPEHNSSPASTSFSPAFALPTISPNFIPNTDRAGPYIRAPLAFAPVSTPQDLERRHAIMQISSSPSSVVSSSPSVSMRGVNK</sequence>
<feature type="compositionally biased region" description="Low complexity" evidence="1">
    <location>
        <begin position="275"/>
        <end position="289"/>
    </location>
</feature>
<organism evidence="2 3">
    <name type="scientific">Crucibulum laeve</name>
    <dbReference type="NCBI Taxonomy" id="68775"/>
    <lineage>
        <taxon>Eukaryota</taxon>
        <taxon>Fungi</taxon>
        <taxon>Dikarya</taxon>
        <taxon>Basidiomycota</taxon>
        <taxon>Agaricomycotina</taxon>
        <taxon>Agaricomycetes</taxon>
        <taxon>Agaricomycetidae</taxon>
        <taxon>Agaricales</taxon>
        <taxon>Agaricineae</taxon>
        <taxon>Nidulariaceae</taxon>
        <taxon>Crucibulum</taxon>
    </lineage>
</organism>
<feature type="region of interest" description="Disordered" evidence="1">
    <location>
        <begin position="1"/>
        <end position="152"/>
    </location>
</feature>
<evidence type="ECO:0000313" key="3">
    <source>
        <dbReference type="Proteomes" id="UP000308652"/>
    </source>
</evidence>
<protein>
    <submittedName>
        <fullName evidence="2">Uncharacterized protein</fullName>
    </submittedName>
</protein>
<evidence type="ECO:0000313" key="2">
    <source>
        <dbReference type="EMBL" id="TFK35998.1"/>
    </source>
</evidence>
<evidence type="ECO:0000256" key="1">
    <source>
        <dbReference type="SAM" id="MobiDB-lite"/>
    </source>
</evidence>
<dbReference type="AlphaFoldDB" id="A0A5C3LVP8"/>
<proteinExistence type="predicted"/>
<accession>A0A5C3LVP8</accession>
<reference evidence="2 3" key="1">
    <citation type="journal article" date="2019" name="Nat. Ecol. Evol.">
        <title>Megaphylogeny resolves global patterns of mushroom evolution.</title>
        <authorList>
            <person name="Varga T."/>
            <person name="Krizsan K."/>
            <person name="Foldi C."/>
            <person name="Dima B."/>
            <person name="Sanchez-Garcia M."/>
            <person name="Sanchez-Ramirez S."/>
            <person name="Szollosi G.J."/>
            <person name="Szarkandi J.G."/>
            <person name="Papp V."/>
            <person name="Albert L."/>
            <person name="Andreopoulos W."/>
            <person name="Angelini C."/>
            <person name="Antonin V."/>
            <person name="Barry K.W."/>
            <person name="Bougher N.L."/>
            <person name="Buchanan P."/>
            <person name="Buyck B."/>
            <person name="Bense V."/>
            <person name="Catcheside P."/>
            <person name="Chovatia M."/>
            <person name="Cooper J."/>
            <person name="Damon W."/>
            <person name="Desjardin D."/>
            <person name="Finy P."/>
            <person name="Geml J."/>
            <person name="Haridas S."/>
            <person name="Hughes K."/>
            <person name="Justo A."/>
            <person name="Karasinski D."/>
            <person name="Kautmanova I."/>
            <person name="Kiss B."/>
            <person name="Kocsube S."/>
            <person name="Kotiranta H."/>
            <person name="LaButti K.M."/>
            <person name="Lechner B.E."/>
            <person name="Liimatainen K."/>
            <person name="Lipzen A."/>
            <person name="Lukacs Z."/>
            <person name="Mihaltcheva S."/>
            <person name="Morgado L.N."/>
            <person name="Niskanen T."/>
            <person name="Noordeloos M.E."/>
            <person name="Ohm R.A."/>
            <person name="Ortiz-Santana B."/>
            <person name="Ovrebo C."/>
            <person name="Racz N."/>
            <person name="Riley R."/>
            <person name="Savchenko A."/>
            <person name="Shiryaev A."/>
            <person name="Soop K."/>
            <person name="Spirin V."/>
            <person name="Szebenyi C."/>
            <person name="Tomsovsky M."/>
            <person name="Tulloss R.E."/>
            <person name="Uehling J."/>
            <person name="Grigoriev I.V."/>
            <person name="Vagvolgyi C."/>
            <person name="Papp T."/>
            <person name="Martin F.M."/>
            <person name="Miettinen O."/>
            <person name="Hibbett D.S."/>
            <person name="Nagy L.G."/>
        </authorList>
    </citation>
    <scope>NUCLEOTIDE SEQUENCE [LARGE SCALE GENOMIC DNA]</scope>
    <source>
        <strain evidence="2 3">CBS 166.37</strain>
    </source>
</reference>
<dbReference type="EMBL" id="ML213617">
    <property type="protein sequence ID" value="TFK35998.1"/>
    <property type="molecule type" value="Genomic_DNA"/>
</dbReference>
<feature type="compositionally biased region" description="Polar residues" evidence="1">
    <location>
        <begin position="21"/>
        <end position="39"/>
    </location>
</feature>
<name>A0A5C3LVP8_9AGAR</name>
<gene>
    <name evidence="2" type="ORF">BDQ12DRAFT_725533</name>
</gene>
<feature type="compositionally biased region" description="Low complexity" evidence="1">
    <location>
        <begin position="138"/>
        <end position="150"/>
    </location>
</feature>
<feature type="compositionally biased region" description="Low complexity" evidence="1">
    <location>
        <begin position="93"/>
        <end position="121"/>
    </location>
</feature>